<dbReference type="CDD" id="cd00531">
    <property type="entry name" value="NTF2_like"/>
    <property type="match status" value="1"/>
</dbReference>
<gene>
    <name evidence="1" type="ORF">LTR09_013083</name>
</gene>
<comment type="caution">
    <text evidence="1">The sequence shown here is derived from an EMBL/GenBank/DDBJ whole genome shotgun (WGS) entry which is preliminary data.</text>
</comment>
<dbReference type="InterPro" id="IPR032710">
    <property type="entry name" value="NTF2-like_dom_sf"/>
</dbReference>
<dbReference type="Proteomes" id="UP001271007">
    <property type="component" value="Unassembled WGS sequence"/>
</dbReference>
<name>A0AAJ0G3H7_9PEZI</name>
<sequence length="147" mass="16089">MAVAMKSAVWPQAPIQQEVKDLVYRFFALVDQNRAGVGEELASNVFTSDGIFAGSVGTFKGTAELKTCRDQAWTGSLATRRHEVERVFINDAEEVDLVIVGSMTASTRDGEESTHSFLARALLRGQDGKPKIRRYQVLISGAKGLLE</sequence>
<proteinExistence type="predicted"/>
<accession>A0AAJ0G3H7</accession>
<keyword evidence="2" id="KW-1185">Reference proteome</keyword>
<dbReference type="EMBL" id="JAWDJX010000494">
    <property type="protein sequence ID" value="KAK3045202.1"/>
    <property type="molecule type" value="Genomic_DNA"/>
</dbReference>
<reference evidence="1" key="1">
    <citation type="submission" date="2023-04" db="EMBL/GenBank/DDBJ databases">
        <title>Black Yeasts Isolated from many extreme environments.</title>
        <authorList>
            <person name="Coleine C."/>
            <person name="Stajich J.E."/>
            <person name="Selbmann L."/>
        </authorList>
    </citation>
    <scope>NUCLEOTIDE SEQUENCE</scope>
    <source>
        <strain evidence="1">CCFEE 5312</strain>
    </source>
</reference>
<evidence type="ECO:0000313" key="2">
    <source>
        <dbReference type="Proteomes" id="UP001271007"/>
    </source>
</evidence>
<dbReference type="SUPFAM" id="SSF54427">
    <property type="entry name" value="NTF2-like"/>
    <property type="match status" value="1"/>
</dbReference>
<evidence type="ECO:0000313" key="1">
    <source>
        <dbReference type="EMBL" id="KAK3045202.1"/>
    </source>
</evidence>
<protein>
    <recommendedName>
        <fullName evidence="3">SnoaL-like domain-containing protein</fullName>
    </recommendedName>
</protein>
<dbReference type="Gene3D" id="3.10.450.50">
    <property type="match status" value="1"/>
</dbReference>
<organism evidence="1 2">
    <name type="scientific">Extremus antarcticus</name>
    <dbReference type="NCBI Taxonomy" id="702011"/>
    <lineage>
        <taxon>Eukaryota</taxon>
        <taxon>Fungi</taxon>
        <taxon>Dikarya</taxon>
        <taxon>Ascomycota</taxon>
        <taxon>Pezizomycotina</taxon>
        <taxon>Dothideomycetes</taxon>
        <taxon>Dothideomycetidae</taxon>
        <taxon>Mycosphaerellales</taxon>
        <taxon>Extremaceae</taxon>
        <taxon>Extremus</taxon>
    </lineage>
</organism>
<dbReference type="AlphaFoldDB" id="A0AAJ0G3H7"/>
<evidence type="ECO:0008006" key="3">
    <source>
        <dbReference type="Google" id="ProtNLM"/>
    </source>
</evidence>